<proteinExistence type="predicted"/>
<dbReference type="EMBL" id="CP014691">
    <property type="protein sequence ID" value="AQS88290.1"/>
    <property type="molecule type" value="Genomic_DNA"/>
</dbReference>
<evidence type="ECO:0000313" key="2">
    <source>
        <dbReference type="Proteomes" id="UP000188604"/>
    </source>
</evidence>
<organism evidence="1 2">
    <name type="scientific">Neoasaia chiangmaiensis</name>
    <dbReference type="NCBI Taxonomy" id="320497"/>
    <lineage>
        <taxon>Bacteria</taxon>
        <taxon>Pseudomonadati</taxon>
        <taxon>Pseudomonadota</taxon>
        <taxon>Alphaproteobacteria</taxon>
        <taxon>Acetobacterales</taxon>
        <taxon>Acetobacteraceae</taxon>
        <taxon>Neoasaia</taxon>
    </lineage>
</organism>
<dbReference type="Proteomes" id="UP000188604">
    <property type="component" value="Chromosome"/>
</dbReference>
<evidence type="ECO:0000313" key="1">
    <source>
        <dbReference type="EMBL" id="AQS88290.1"/>
    </source>
</evidence>
<accession>A0A1U9KRI7</accession>
<reference evidence="1 2" key="1">
    <citation type="submission" date="2016-03" db="EMBL/GenBank/DDBJ databases">
        <title>Acetic acid bacteria sequencing.</title>
        <authorList>
            <person name="Brandt J."/>
            <person name="Jakob F."/>
            <person name="Vogel R.F."/>
        </authorList>
    </citation>
    <scope>NUCLEOTIDE SEQUENCE [LARGE SCALE GENOMIC DNA]</scope>
    <source>
        <strain evidence="1 2">NBRC 101099</strain>
    </source>
</reference>
<dbReference type="KEGG" id="nch:A0U93_10420"/>
<sequence length="147" mass="16018">MDPTQIATDAGLPQLVTYILQYAVGVGWLPAKTMAAIVSLYASLVTIATHIGPYLNPPPAQRPAWTVTGSSKLVRFGARVGCALRLAFWWAWLVLYRVVTFLRRDVKATANVRQIGRSAAMVPVDKRGSARSEIADSLGIPRDQTKP</sequence>
<dbReference type="AlphaFoldDB" id="A0A1U9KRI7"/>
<name>A0A1U9KRI7_9PROT</name>
<dbReference type="RefSeq" id="WP_077807311.1">
    <property type="nucleotide sequence ID" value="NZ_BJXS01000003.1"/>
</dbReference>
<dbReference type="STRING" id="320497.A0U93_10420"/>
<protein>
    <submittedName>
        <fullName evidence="1">Uncharacterized protein</fullName>
    </submittedName>
</protein>
<gene>
    <name evidence="1" type="ORF">A0U93_10420</name>
</gene>
<keyword evidence="2" id="KW-1185">Reference proteome</keyword>